<name>A0ACC0IRS5_9ERIC</name>
<evidence type="ECO:0000313" key="1">
    <source>
        <dbReference type="EMBL" id="KAI8028175.1"/>
    </source>
</evidence>
<organism evidence="1 2">
    <name type="scientific">Camellia lanceoleosa</name>
    <dbReference type="NCBI Taxonomy" id="1840588"/>
    <lineage>
        <taxon>Eukaryota</taxon>
        <taxon>Viridiplantae</taxon>
        <taxon>Streptophyta</taxon>
        <taxon>Embryophyta</taxon>
        <taxon>Tracheophyta</taxon>
        <taxon>Spermatophyta</taxon>
        <taxon>Magnoliopsida</taxon>
        <taxon>eudicotyledons</taxon>
        <taxon>Gunneridae</taxon>
        <taxon>Pentapetalae</taxon>
        <taxon>asterids</taxon>
        <taxon>Ericales</taxon>
        <taxon>Theaceae</taxon>
        <taxon>Camellia</taxon>
    </lineage>
</organism>
<evidence type="ECO:0000313" key="2">
    <source>
        <dbReference type="Proteomes" id="UP001060215"/>
    </source>
</evidence>
<reference evidence="1 2" key="1">
    <citation type="journal article" date="2022" name="Plant J.">
        <title>Chromosome-level genome of Camellia lanceoleosa provides a valuable resource for understanding genome evolution and self-incompatibility.</title>
        <authorList>
            <person name="Gong W."/>
            <person name="Xiao S."/>
            <person name="Wang L."/>
            <person name="Liao Z."/>
            <person name="Chang Y."/>
            <person name="Mo W."/>
            <person name="Hu G."/>
            <person name="Li W."/>
            <person name="Zhao G."/>
            <person name="Zhu H."/>
            <person name="Hu X."/>
            <person name="Ji K."/>
            <person name="Xiang X."/>
            <person name="Song Q."/>
            <person name="Yuan D."/>
            <person name="Jin S."/>
            <person name="Zhang L."/>
        </authorList>
    </citation>
    <scope>NUCLEOTIDE SEQUENCE [LARGE SCALE GENOMIC DNA]</scope>
    <source>
        <strain evidence="1">SQ_2022a</strain>
    </source>
</reference>
<gene>
    <name evidence="1" type="ORF">LOK49_LG02G01702</name>
</gene>
<comment type="caution">
    <text evidence="1">The sequence shown here is derived from an EMBL/GenBank/DDBJ whole genome shotgun (WGS) entry which is preliminary data.</text>
</comment>
<dbReference type="Proteomes" id="UP001060215">
    <property type="component" value="Chromosome 3"/>
</dbReference>
<proteinExistence type="predicted"/>
<keyword evidence="2" id="KW-1185">Reference proteome</keyword>
<protein>
    <submittedName>
        <fullName evidence="1">Pentatricopeptide repeat-containing protein</fullName>
    </submittedName>
</protein>
<dbReference type="EMBL" id="CM045760">
    <property type="protein sequence ID" value="KAI8028175.1"/>
    <property type="molecule type" value="Genomic_DNA"/>
</dbReference>
<accession>A0ACC0IRS5</accession>
<sequence>MFLWFDKGDKYLLEELVAYTPLRTQEEKEMKTSPPPQDVDEIFKKMKETSLIPNVVAMLDGLCKDRLV</sequence>